<keyword evidence="3 5" id="KW-0518">Myosin</keyword>
<dbReference type="GO" id="GO:0003774">
    <property type="term" value="F:cytoskeletal motor activity"/>
    <property type="evidence" value="ECO:0007669"/>
    <property type="project" value="InterPro"/>
</dbReference>
<organism evidence="9 11">
    <name type="scientific">Didymodactylos carnosus</name>
    <dbReference type="NCBI Taxonomy" id="1234261"/>
    <lineage>
        <taxon>Eukaryota</taxon>
        <taxon>Metazoa</taxon>
        <taxon>Spiralia</taxon>
        <taxon>Gnathifera</taxon>
        <taxon>Rotifera</taxon>
        <taxon>Eurotatoria</taxon>
        <taxon>Bdelloidea</taxon>
        <taxon>Philodinida</taxon>
        <taxon>Philodinidae</taxon>
        <taxon>Didymodactylos</taxon>
    </lineage>
</organism>
<feature type="non-terminal residue" evidence="9">
    <location>
        <position position="1242"/>
    </location>
</feature>
<accession>A0A813XX73</accession>
<evidence type="ECO:0000256" key="2">
    <source>
        <dbReference type="ARBA" id="ARBA00022840"/>
    </source>
</evidence>
<keyword evidence="2" id="KW-0067">ATP-binding</keyword>
<dbReference type="Proteomes" id="UP000663829">
    <property type="component" value="Unassembled WGS sequence"/>
</dbReference>
<dbReference type="PRINTS" id="PR00193">
    <property type="entry name" value="MYOSINHEAVY"/>
</dbReference>
<dbReference type="Proteomes" id="UP000681722">
    <property type="component" value="Unassembled WGS sequence"/>
</dbReference>
<feature type="compositionally biased region" description="Polar residues" evidence="6">
    <location>
        <begin position="1055"/>
        <end position="1087"/>
    </location>
</feature>
<feature type="region of interest" description="Actin-binding" evidence="5">
    <location>
        <begin position="343"/>
        <end position="365"/>
    </location>
</feature>
<dbReference type="InterPro" id="IPR000857">
    <property type="entry name" value="MyTH4_dom"/>
</dbReference>
<feature type="compositionally biased region" description="Basic and acidic residues" evidence="6">
    <location>
        <begin position="923"/>
        <end position="932"/>
    </location>
</feature>
<dbReference type="PANTHER" id="PTHR22692">
    <property type="entry name" value="MYOSIN VII, XV"/>
    <property type="match status" value="1"/>
</dbReference>
<dbReference type="InterPro" id="IPR038185">
    <property type="entry name" value="MyTH4_dom_sf"/>
</dbReference>
<dbReference type="InterPro" id="IPR027417">
    <property type="entry name" value="P-loop_NTPase"/>
</dbReference>
<evidence type="ECO:0000259" key="7">
    <source>
        <dbReference type="PROSITE" id="PS51016"/>
    </source>
</evidence>
<feature type="domain" description="MyTH4" evidence="7">
    <location>
        <begin position="621"/>
        <end position="769"/>
    </location>
</feature>
<sequence length="1242" mass="143148">GGNCTILTKNDANDFQSLLNAMKILGFTRIEQETIFKILAAVLHLGNIYFTHALDDPGHDIIQISTKSEVEWAAHLLSLNEQGLLQKLTHKVTEARDERLLTPFNLDQALDSRDAIAKALYSTLFSWLVARINQIVRGKLHVENSIAILDIFGFENFSLNSFEQLCINYANEALQFYFNRHVFKLEQEEYVKEKLSWKRIEFMDNTDCLDLIGKKPNGIIPILDDESSFPRATDQSFLQKCHFAHVANPLYGKPRLLKSIFSIKHYAGEVEYNVRGFLDKNRDMLRSDVIDLFSSSKNTMLSLMYSDIRELYESHKGFNLKTGRFITMKAKTPTVSARFHDSLNHLLEIMTQCNPYFIRCIKPNNEKLANKLELSVVLEQLKYTGVLETITIRKLGYPRRYKFDYFAKRYRCLLNDHFLKIDLCHLHLHHHHHHHSVNGSSLENEAKEIMIRVLSGLPSKFASQYQIGVTKIFLRESLEQQLEQQRSILLNQAALIIQRTLKSYIDRNKFIRQRNAVIILQKSYRHWSQNFFYIMSASPVKRTKVERKTSLGTSIARAMISMSPDIDLYAWDEQHTDQQLYESTQSISRTIEHCSIPDDINNYPFMKYITSNTTCGTKWDRKLIPINEPFTVTTLNEQQYQLALVLFKLILRFINTSEYDKKRDRALGDYIVQLGLMNEILRDEIFVQICNQTWNNIDNVKLTKAWLLMLNAMSCFAPSPLLYKFLLKYVSDNATDESKPYCQQKLLFASEADSPRTYPPTHLEWASNIKAQNMALKVQFADNYPIVSEIESWMTGEDFASTLLESRGIHNAAYRNGWSLTLNDECDNVELMGYDYVLDLISGMEIAPCFPTCKSFYLVHTNDEYKLSEEKRNTTFRYRHKDAVFDWSLNAENSHLKTKYLTSDDDAKLVKHKQSTSSHHDHHHFDHEKSDDIIYSPGQTSQIQKYSKYHSPLYIEISKHSSSETESFDEQYNSPSDVDDKPLSMLRDPSVQSFISYKSEPIHQQISSRSSAEGASTQESVIPAITEMIFKDEIHQKPSTIKMITYIPPSPKTQPPSRASNRNVTFRRNTQQSSIRTQPHPSETIRTVQLGPKSSIKKTESVQKKSLKMLQEHHNSKMSSMRQSTTSSHRTKDSGCGGHFLSKIPALRCFRSSKNSSLSRKSCSTIKHDDYQHSKKRRVLIQPTASTKTKNNGSKVVEIAEQQAIIVSDYNGIDNPTSVYGGFSICSNGTLYPPRYEHIGKR</sequence>
<keyword evidence="11" id="KW-1185">Reference proteome</keyword>
<dbReference type="AlphaFoldDB" id="A0A813XX73"/>
<evidence type="ECO:0000313" key="11">
    <source>
        <dbReference type="Proteomes" id="UP000663829"/>
    </source>
</evidence>
<feature type="region of interest" description="Disordered" evidence="6">
    <location>
        <begin position="1046"/>
        <end position="1137"/>
    </location>
</feature>
<dbReference type="EMBL" id="CAJNOQ010001178">
    <property type="protein sequence ID" value="CAF0874433.1"/>
    <property type="molecule type" value="Genomic_DNA"/>
</dbReference>
<dbReference type="InterPro" id="IPR036961">
    <property type="entry name" value="Kinesin_motor_dom_sf"/>
</dbReference>
<evidence type="ECO:0000256" key="5">
    <source>
        <dbReference type="PROSITE-ProRule" id="PRU00782"/>
    </source>
</evidence>
<evidence type="ECO:0000256" key="6">
    <source>
        <dbReference type="SAM" id="MobiDB-lite"/>
    </source>
</evidence>
<comment type="similarity">
    <text evidence="5">Belongs to the TRAFAC class myosin-kinesin ATPase superfamily. Myosin family.</text>
</comment>
<protein>
    <submittedName>
        <fullName evidence="9">Uncharacterized protein</fullName>
    </submittedName>
</protein>
<dbReference type="SUPFAM" id="SSF52540">
    <property type="entry name" value="P-loop containing nucleoside triphosphate hydrolases"/>
    <property type="match status" value="1"/>
</dbReference>
<dbReference type="PROSITE" id="PS51456">
    <property type="entry name" value="MYOSIN_MOTOR"/>
    <property type="match status" value="1"/>
</dbReference>
<evidence type="ECO:0000313" key="10">
    <source>
        <dbReference type="EMBL" id="CAF3661496.1"/>
    </source>
</evidence>
<keyword evidence="1" id="KW-0547">Nucleotide-binding</keyword>
<dbReference type="PROSITE" id="PS51016">
    <property type="entry name" value="MYTH4"/>
    <property type="match status" value="1"/>
</dbReference>
<dbReference type="SMART" id="SM00242">
    <property type="entry name" value="MYSc"/>
    <property type="match status" value="1"/>
</dbReference>
<dbReference type="Gene3D" id="1.25.40.530">
    <property type="entry name" value="MyTH4 domain"/>
    <property type="match status" value="1"/>
</dbReference>
<evidence type="ECO:0000313" key="9">
    <source>
        <dbReference type="EMBL" id="CAF0874433.1"/>
    </source>
</evidence>
<dbReference type="EMBL" id="CAJOBC010001178">
    <property type="protein sequence ID" value="CAF3661496.1"/>
    <property type="molecule type" value="Genomic_DNA"/>
</dbReference>
<dbReference type="InterPro" id="IPR051567">
    <property type="entry name" value="Unconventional_Myosin_ATPase"/>
</dbReference>
<dbReference type="Gene3D" id="1.20.5.190">
    <property type="match status" value="1"/>
</dbReference>
<dbReference type="Gene3D" id="6.20.240.20">
    <property type="match status" value="1"/>
</dbReference>
<keyword evidence="5" id="KW-0009">Actin-binding</keyword>
<comment type="caution">
    <text evidence="9">The sequence shown here is derived from an EMBL/GenBank/DDBJ whole genome shotgun (WGS) entry which is preliminary data.</text>
</comment>
<proteinExistence type="inferred from homology"/>
<dbReference type="Gene3D" id="1.20.58.530">
    <property type="match status" value="1"/>
</dbReference>
<gene>
    <name evidence="9" type="ORF">GPM918_LOCUS7273</name>
    <name evidence="10" type="ORF">SRO942_LOCUS7273</name>
</gene>
<evidence type="ECO:0000259" key="8">
    <source>
        <dbReference type="PROSITE" id="PS51456"/>
    </source>
</evidence>
<dbReference type="GO" id="GO:0016459">
    <property type="term" value="C:myosin complex"/>
    <property type="evidence" value="ECO:0007669"/>
    <property type="project" value="UniProtKB-KW"/>
</dbReference>
<dbReference type="GO" id="GO:0003779">
    <property type="term" value="F:actin binding"/>
    <property type="evidence" value="ECO:0007669"/>
    <property type="project" value="UniProtKB-KW"/>
</dbReference>
<name>A0A813XX73_9BILA</name>
<evidence type="ECO:0000256" key="3">
    <source>
        <dbReference type="ARBA" id="ARBA00023123"/>
    </source>
</evidence>
<dbReference type="Pfam" id="PF00063">
    <property type="entry name" value="Myosin_head"/>
    <property type="match status" value="1"/>
</dbReference>
<dbReference type="Gene3D" id="3.40.850.10">
    <property type="entry name" value="Kinesin motor domain"/>
    <property type="match status" value="1"/>
</dbReference>
<evidence type="ECO:0000256" key="4">
    <source>
        <dbReference type="ARBA" id="ARBA00023175"/>
    </source>
</evidence>
<feature type="region of interest" description="Disordered" evidence="6">
    <location>
        <begin position="964"/>
        <end position="985"/>
    </location>
</feature>
<dbReference type="OrthoDB" id="312459at2759"/>
<evidence type="ECO:0000256" key="1">
    <source>
        <dbReference type="ARBA" id="ARBA00022741"/>
    </source>
</evidence>
<feature type="region of interest" description="Disordered" evidence="6">
    <location>
        <begin position="911"/>
        <end position="934"/>
    </location>
</feature>
<reference evidence="9" key="1">
    <citation type="submission" date="2021-02" db="EMBL/GenBank/DDBJ databases">
        <authorList>
            <person name="Nowell W R."/>
        </authorList>
    </citation>
    <scope>NUCLEOTIDE SEQUENCE</scope>
</reference>
<dbReference type="Gene3D" id="1.10.10.820">
    <property type="match status" value="1"/>
</dbReference>
<dbReference type="InterPro" id="IPR001609">
    <property type="entry name" value="Myosin_head_motor_dom-like"/>
</dbReference>
<keyword evidence="4" id="KW-0505">Motor protein</keyword>
<comment type="caution">
    <text evidence="5">Lacks conserved residue(s) required for the propagation of feature annotation.</text>
</comment>
<dbReference type="PANTHER" id="PTHR22692:SF26">
    <property type="entry name" value="SH3 DOMAIN-CONTAINING PROTEIN"/>
    <property type="match status" value="1"/>
</dbReference>
<dbReference type="GO" id="GO:0005524">
    <property type="term" value="F:ATP binding"/>
    <property type="evidence" value="ECO:0007669"/>
    <property type="project" value="UniProtKB-KW"/>
</dbReference>
<dbReference type="SMART" id="SM00139">
    <property type="entry name" value="MyTH4"/>
    <property type="match status" value="1"/>
</dbReference>
<feature type="compositionally biased region" description="Polar residues" evidence="6">
    <location>
        <begin position="1117"/>
        <end position="1128"/>
    </location>
</feature>
<feature type="domain" description="Myosin motor" evidence="8">
    <location>
        <begin position="1"/>
        <end position="487"/>
    </location>
</feature>
<dbReference type="PROSITE" id="PS50096">
    <property type="entry name" value="IQ"/>
    <property type="match status" value="1"/>
</dbReference>
<dbReference type="Gene3D" id="1.20.120.720">
    <property type="entry name" value="Myosin VI head, motor domain, U50 subdomain"/>
    <property type="match status" value="1"/>
</dbReference>
<dbReference type="Pfam" id="PF00784">
    <property type="entry name" value="MyTH4"/>
    <property type="match status" value="1"/>
</dbReference>